<keyword evidence="2" id="KW-1185">Reference proteome</keyword>
<dbReference type="EMBL" id="JAERRJ010000008">
    <property type="protein sequence ID" value="MBL1076948.1"/>
    <property type="molecule type" value="Genomic_DNA"/>
</dbReference>
<comment type="caution">
    <text evidence="1">The sequence shown here is derived from an EMBL/GenBank/DDBJ whole genome shotgun (WGS) entry which is preliminary data.</text>
</comment>
<name>A0ABS1M8H7_9NOCA</name>
<protein>
    <submittedName>
        <fullName evidence="1">Uncharacterized protein</fullName>
    </submittedName>
</protein>
<dbReference type="Proteomes" id="UP000602198">
    <property type="component" value="Unassembled WGS sequence"/>
</dbReference>
<dbReference type="RefSeq" id="WP_201949531.1">
    <property type="nucleotide sequence ID" value="NZ_JAERRJ010000008.1"/>
</dbReference>
<gene>
    <name evidence="1" type="ORF">JK358_21360</name>
</gene>
<proteinExistence type="predicted"/>
<sequence>MTSDITPEYAVRSRGYGEPGWRLSWLPEHRLTREQAHAGMELDEILSNPAIVYDDDAHTRAADRAARLGILVEHAVIMLAQRMADRMHGDGDGSVAEPDTEPEWPDFTLDGKIAACTPVSSGARSRHLWG</sequence>
<organism evidence="1 2">
    <name type="scientific">Nocardia acididurans</name>
    <dbReference type="NCBI Taxonomy" id="2802282"/>
    <lineage>
        <taxon>Bacteria</taxon>
        <taxon>Bacillati</taxon>
        <taxon>Actinomycetota</taxon>
        <taxon>Actinomycetes</taxon>
        <taxon>Mycobacteriales</taxon>
        <taxon>Nocardiaceae</taxon>
        <taxon>Nocardia</taxon>
    </lineage>
</organism>
<reference evidence="1 2" key="1">
    <citation type="submission" date="2021-01" db="EMBL/GenBank/DDBJ databases">
        <title>WGS of actinomycetes isolated from Thailand.</title>
        <authorList>
            <person name="Thawai C."/>
        </authorList>
    </citation>
    <scope>NUCLEOTIDE SEQUENCE [LARGE SCALE GENOMIC DNA]</scope>
    <source>
        <strain evidence="1 2">LPG 2</strain>
    </source>
</reference>
<evidence type="ECO:0000313" key="1">
    <source>
        <dbReference type="EMBL" id="MBL1076948.1"/>
    </source>
</evidence>
<accession>A0ABS1M8H7</accession>
<evidence type="ECO:0000313" key="2">
    <source>
        <dbReference type="Proteomes" id="UP000602198"/>
    </source>
</evidence>